<evidence type="ECO:0000256" key="1">
    <source>
        <dbReference type="ARBA" id="ARBA00010638"/>
    </source>
</evidence>
<sequence length="258" mass="28153">MQQPGPALDADMNSSTLNAAKNQLRALMKQRLANIPSDSVTSQSSHVFNSLSRFEPYINAKRVAVYLSMPHGEIQTDPVVRHALSSGKQVFVPYLHKSGLPPGEGPARLMDMVSLNDIADYESLQPDKWGIPSVDAATVNQRQRSVGELDGNVSADVPLDLILLPGVAFDTDPETGSIRRLGHGKGFYDYFLHRYALRANEEERASDGHPAILLYALALREQFLPPSSGESVPVGPHDQPIDGLFLGDGDFKQSSHRA</sequence>
<evidence type="ECO:0000256" key="5">
    <source>
        <dbReference type="ARBA" id="ARBA00038966"/>
    </source>
</evidence>
<keyword evidence="3" id="KW-0067">ATP-binding</keyword>
<dbReference type="GO" id="GO:0005524">
    <property type="term" value="F:ATP binding"/>
    <property type="evidence" value="ECO:0007669"/>
    <property type="project" value="UniProtKB-KW"/>
</dbReference>
<protein>
    <recommendedName>
        <fullName evidence="5">5-formyltetrahydrofolate cyclo-ligase</fullName>
        <ecNumber evidence="5">6.3.3.2</ecNumber>
    </recommendedName>
</protein>
<dbReference type="eggNOG" id="KOG3093">
    <property type="taxonomic scope" value="Eukaryota"/>
</dbReference>
<dbReference type="STRING" id="1229662.W3XBJ5"/>
<comment type="catalytic activity">
    <reaction evidence="4">
        <text>(6S)-5-formyl-5,6,7,8-tetrahydrofolate + ATP = (6R)-5,10-methenyltetrahydrofolate + ADP + phosphate</text>
        <dbReference type="Rhea" id="RHEA:10488"/>
        <dbReference type="ChEBI" id="CHEBI:30616"/>
        <dbReference type="ChEBI" id="CHEBI:43474"/>
        <dbReference type="ChEBI" id="CHEBI:57455"/>
        <dbReference type="ChEBI" id="CHEBI:57457"/>
        <dbReference type="ChEBI" id="CHEBI:456216"/>
        <dbReference type="EC" id="6.3.3.2"/>
    </reaction>
</comment>
<dbReference type="InterPro" id="IPR024185">
    <property type="entry name" value="FTHF_cligase-like_sf"/>
</dbReference>
<dbReference type="EMBL" id="KI912111">
    <property type="protein sequence ID" value="ETS82561.1"/>
    <property type="molecule type" value="Genomic_DNA"/>
</dbReference>
<dbReference type="RefSeq" id="XP_007831209.1">
    <property type="nucleotide sequence ID" value="XM_007833018.1"/>
</dbReference>
<dbReference type="FunCoup" id="W3XBJ5">
    <property type="interactions" value="217"/>
</dbReference>
<dbReference type="PANTHER" id="PTHR23407">
    <property type="entry name" value="ATPASE INHIBITOR/5-FORMYLTETRAHYDROFOLATE CYCLO-LIGASE"/>
    <property type="match status" value="1"/>
</dbReference>
<name>W3XBJ5_PESFW</name>
<dbReference type="InParanoid" id="W3XBJ5"/>
<dbReference type="GO" id="GO:0005739">
    <property type="term" value="C:mitochondrion"/>
    <property type="evidence" value="ECO:0007669"/>
    <property type="project" value="TreeGrafter"/>
</dbReference>
<organism evidence="6 7">
    <name type="scientific">Pestalotiopsis fici (strain W106-1 / CGMCC3.15140)</name>
    <dbReference type="NCBI Taxonomy" id="1229662"/>
    <lineage>
        <taxon>Eukaryota</taxon>
        <taxon>Fungi</taxon>
        <taxon>Dikarya</taxon>
        <taxon>Ascomycota</taxon>
        <taxon>Pezizomycotina</taxon>
        <taxon>Sordariomycetes</taxon>
        <taxon>Xylariomycetidae</taxon>
        <taxon>Amphisphaeriales</taxon>
        <taxon>Sporocadaceae</taxon>
        <taxon>Pestalotiopsis</taxon>
    </lineage>
</organism>
<comment type="similarity">
    <text evidence="1">Belongs to the 5-formyltetrahydrofolate cyclo-ligase family.</text>
</comment>
<dbReference type="PANTHER" id="PTHR23407:SF1">
    <property type="entry name" value="5-FORMYLTETRAHYDROFOLATE CYCLO-LIGASE"/>
    <property type="match status" value="1"/>
</dbReference>
<accession>W3XBJ5</accession>
<dbReference type="OMA" id="DKWGIPT"/>
<gene>
    <name evidence="6" type="ORF">PFICI_04437</name>
</gene>
<keyword evidence="7" id="KW-1185">Reference proteome</keyword>
<dbReference type="Pfam" id="PF01812">
    <property type="entry name" value="5-FTHF_cyc-lig"/>
    <property type="match status" value="1"/>
</dbReference>
<evidence type="ECO:0000256" key="2">
    <source>
        <dbReference type="ARBA" id="ARBA00022741"/>
    </source>
</evidence>
<evidence type="ECO:0000256" key="3">
    <source>
        <dbReference type="ARBA" id="ARBA00022840"/>
    </source>
</evidence>
<reference evidence="7" key="1">
    <citation type="journal article" date="2015" name="BMC Genomics">
        <title>Genomic and transcriptomic analysis of the endophytic fungus Pestalotiopsis fici reveals its lifestyle and high potential for synthesis of natural products.</title>
        <authorList>
            <person name="Wang X."/>
            <person name="Zhang X."/>
            <person name="Liu L."/>
            <person name="Xiang M."/>
            <person name="Wang W."/>
            <person name="Sun X."/>
            <person name="Che Y."/>
            <person name="Guo L."/>
            <person name="Liu G."/>
            <person name="Guo L."/>
            <person name="Wang C."/>
            <person name="Yin W.B."/>
            <person name="Stadler M."/>
            <person name="Zhang X."/>
            <person name="Liu X."/>
        </authorList>
    </citation>
    <scope>NUCLEOTIDE SEQUENCE [LARGE SCALE GENOMIC DNA]</scope>
    <source>
        <strain evidence="7">W106-1 / CGMCC3.15140</strain>
    </source>
</reference>
<dbReference type="EC" id="6.3.3.2" evidence="5"/>
<dbReference type="OrthoDB" id="2015992at2759"/>
<dbReference type="InterPro" id="IPR037171">
    <property type="entry name" value="NagB/RpiA_transferase-like"/>
</dbReference>
<dbReference type="SUPFAM" id="SSF100950">
    <property type="entry name" value="NagB/RpiA/CoA transferase-like"/>
    <property type="match status" value="1"/>
</dbReference>
<dbReference type="GeneID" id="19269450"/>
<dbReference type="GO" id="GO:0035999">
    <property type="term" value="P:tetrahydrofolate interconversion"/>
    <property type="evidence" value="ECO:0007669"/>
    <property type="project" value="TreeGrafter"/>
</dbReference>
<dbReference type="HOGENOM" id="CLU_066245_2_1_1"/>
<evidence type="ECO:0000313" key="6">
    <source>
        <dbReference type="EMBL" id="ETS82561.1"/>
    </source>
</evidence>
<dbReference type="InterPro" id="IPR002698">
    <property type="entry name" value="FTHF_cligase"/>
</dbReference>
<evidence type="ECO:0000256" key="4">
    <source>
        <dbReference type="ARBA" id="ARBA00036539"/>
    </source>
</evidence>
<evidence type="ECO:0000313" key="7">
    <source>
        <dbReference type="Proteomes" id="UP000030651"/>
    </source>
</evidence>
<proteinExistence type="inferred from homology"/>
<keyword evidence="2" id="KW-0547">Nucleotide-binding</keyword>
<dbReference type="Proteomes" id="UP000030651">
    <property type="component" value="Unassembled WGS sequence"/>
</dbReference>
<dbReference type="KEGG" id="pfy:PFICI_04437"/>
<dbReference type="GO" id="GO:0009396">
    <property type="term" value="P:folic acid-containing compound biosynthetic process"/>
    <property type="evidence" value="ECO:0007669"/>
    <property type="project" value="TreeGrafter"/>
</dbReference>
<dbReference type="Gene3D" id="3.40.50.10420">
    <property type="entry name" value="NagB/RpiA/CoA transferase-like"/>
    <property type="match status" value="1"/>
</dbReference>
<dbReference type="GO" id="GO:0030272">
    <property type="term" value="F:5-formyltetrahydrofolate cyclo-ligase activity"/>
    <property type="evidence" value="ECO:0007669"/>
    <property type="project" value="UniProtKB-EC"/>
</dbReference>
<dbReference type="AlphaFoldDB" id="W3XBJ5"/>